<dbReference type="InterPro" id="IPR045127">
    <property type="entry name" value="TAF11-like"/>
</dbReference>
<feature type="domain" description="TAFII28-like protein" evidence="7">
    <location>
        <begin position="147"/>
        <end position="218"/>
    </location>
</feature>
<name>A0ABR3T925_9PEZI</name>
<dbReference type="PANTHER" id="PTHR13218:SF8">
    <property type="entry name" value="TRANSCRIPTION INITIATION FACTOR TFIID SUBUNIT 11"/>
    <property type="match status" value="1"/>
</dbReference>
<organism evidence="8 9">
    <name type="scientific">Neofusicoccum ribis</name>
    <dbReference type="NCBI Taxonomy" id="45134"/>
    <lineage>
        <taxon>Eukaryota</taxon>
        <taxon>Fungi</taxon>
        <taxon>Dikarya</taxon>
        <taxon>Ascomycota</taxon>
        <taxon>Pezizomycotina</taxon>
        <taxon>Dothideomycetes</taxon>
        <taxon>Dothideomycetes incertae sedis</taxon>
        <taxon>Botryosphaeriales</taxon>
        <taxon>Botryosphaeriaceae</taxon>
        <taxon>Neofusicoccum</taxon>
    </lineage>
</organism>
<dbReference type="Pfam" id="PF04719">
    <property type="entry name" value="TAFII28"/>
    <property type="match status" value="1"/>
</dbReference>
<feature type="compositionally biased region" description="Pro residues" evidence="6">
    <location>
        <begin position="233"/>
        <end position="256"/>
    </location>
</feature>
<evidence type="ECO:0000256" key="1">
    <source>
        <dbReference type="ARBA" id="ARBA00004123"/>
    </source>
</evidence>
<dbReference type="InterPro" id="IPR009072">
    <property type="entry name" value="Histone-fold"/>
</dbReference>
<sequence>MASPPSGLNLPKKRPSLSGPLPPNPSKRRKPSTGPSGLRQTSFPPEESDRRAEFSRSPSVDSQFTTNTNTTRKKGRKGKGGDDDVRSTTGTSVRGGKAGAGEAGEKADEEEEADQDEGGEALDAVLEGQGEADEKQEKEHLRDMERMLVDRLDPDQSDRYAKYRAVKLKKETVRKITNQTLSQSVPQSVVTTINSYTKVFIGSLIERARTVQQEWQAVAEYAPIDDPRLPANQQPPPQQQPPPPTPQQQQAPPPSPAAQTPGAYHNPYGYQHLHPSYNPNPYSNIRIPGPPSATTSPAPGPSGPSIAPPHSPAANGSTPSPAPGAAPAPAATNGTAADPAGGQTPTPNASQDATVPASSSGTTSTAADGSPAAKDRTPIPADTPLLERLAERDRGPLTPDHLREALRRYKKDREGGAMGFLGLSLEGRERTAGRMGGRRLFR</sequence>
<evidence type="ECO:0000313" key="9">
    <source>
        <dbReference type="Proteomes" id="UP001521116"/>
    </source>
</evidence>
<keyword evidence="9" id="KW-1185">Reference proteome</keyword>
<comment type="similarity">
    <text evidence="2">Belongs to the TAF11 family.</text>
</comment>
<feature type="compositionally biased region" description="Low complexity" evidence="6">
    <location>
        <begin position="353"/>
        <end position="372"/>
    </location>
</feature>
<gene>
    <name evidence="8" type="ORF">SLS56_001407</name>
</gene>
<feature type="compositionally biased region" description="Acidic residues" evidence="6">
    <location>
        <begin position="107"/>
        <end position="120"/>
    </location>
</feature>
<dbReference type="Proteomes" id="UP001521116">
    <property type="component" value="Unassembled WGS sequence"/>
</dbReference>
<keyword evidence="4" id="KW-0804">Transcription</keyword>
<feature type="region of interest" description="Disordered" evidence="6">
    <location>
        <begin position="1"/>
        <end position="140"/>
    </location>
</feature>
<feature type="compositionally biased region" description="Pro residues" evidence="6">
    <location>
        <begin position="298"/>
        <end position="311"/>
    </location>
</feature>
<keyword evidence="5" id="KW-0539">Nucleus</keyword>
<evidence type="ECO:0000256" key="2">
    <source>
        <dbReference type="ARBA" id="ARBA00009788"/>
    </source>
</evidence>
<proteinExistence type="inferred from homology"/>
<keyword evidence="3" id="KW-0805">Transcription regulation</keyword>
<evidence type="ECO:0000259" key="7">
    <source>
        <dbReference type="Pfam" id="PF04719"/>
    </source>
</evidence>
<evidence type="ECO:0000313" key="8">
    <source>
        <dbReference type="EMBL" id="KAL1636055.1"/>
    </source>
</evidence>
<dbReference type="Gene3D" id="1.10.20.10">
    <property type="entry name" value="Histone, subunit A"/>
    <property type="match status" value="1"/>
</dbReference>
<dbReference type="InterPro" id="IPR006809">
    <property type="entry name" value="TAFII28_dom"/>
</dbReference>
<feature type="region of interest" description="Disordered" evidence="6">
    <location>
        <begin position="226"/>
        <end position="402"/>
    </location>
</feature>
<reference evidence="8 9" key="1">
    <citation type="submission" date="2024-02" db="EMBL/GenBank/DDBJ databases">
        <title>De novo assembly and annotation of 12 fungi associated with fruit tree decline syndrome in Ontario, Canada.</title>
        <authorList>
            <person name="Sulman M."/>
            <person name="Ellouze W."/>
            <person name="Ilyukhin E."/>
        </authorList>
    </citation>
    <scope>NUCLEOTIDE SEQUENCE [LARGE SCALE GENOMIC DNA]</scope>
    <source>
        <strain evidence="8 9">M1-105</strain>
    </source>
</reference>
<evidence type="ECO:0000256" key="3">
    <source>
        <dbReference type="ARBA" id="ARBA00023015"/>
    </source>
</evidence>
<dbReference type="CDD" id="cd08048">
    <property type="entry name" value="HFD_TAF11"/>
    <property type="match status" value="1"/>
</dbReference>
<comment type="subcellular location">
    <subcellularLocation>
        <location evidence="1">Nucleus</location>
    </subcellularLocation>
</comment>
<feature type="compositionally biased region" description="Polar residues" evidence="6">
    <location>
        <begin position="33"/>
        <end position="43"/>
    </location>
</feature>
<dbReference type="EMBL" id="JAJVDC020000008">
    <property type="protein sequence ID" value="KAL1636055.1"/>
    <property type="molecule type" value="Genomic_DNA"/>
</dbReference>
<protein>
    <recommendedName>
        <fullName evidence="7">TAFII28-like protein domain-containing protein</fullName>
    </recommendedName>
</protein>
<comment type="caution">
    <text evidence="8">The sequence shown here is derived from an EMBL/GenBank/DDBJ whole genome shotgun (WGS) entry which is preliminary data.</text>
</comment>
<feature type="compositionally biased region" description="Polar residues" evidence="6">
    <location>
        <begin position="343"/>
        <end position="352"/>
    </location>
</feature>
<evidence type="ECO:0000256" key="6">
    <source>
        <dbReference type="SAM" id="MobiDB-lite"/>
    </source>
</evidence>
<feature type="compositionally biased region" description="Low complexity" evidence="6">
    <location>
        <begin position="327"/>
        <end position="342"/>
    </location>
</feature>
<dbReference type="SUPFAM" id="SSF47113">
    <property type="entry name" value="Histone-fold"/>
    <property type="match status" value="1"/>
</dbReference>
<evidence type="ECO:0000256" key="5">
    <source>
        <dbReference type="ARBA" id="ARBA00023242"/>
    </source>
</evidence>
<accession>A0ABR3T925</accession>
<evidence type="ECO:0000256" key="4">
    <source>
        <dbReference type="ARBA" id="ARBA00023163"/>
    </source>
</evidence>
<dbReference type="PANTHER" id="PTHR13218">
    <property type="entry name" value="TRANSCRIPTION INITIATION FACTOR TFIID SUBUNIT 11-RELATED"/>
    <property type="match status" value="1"/>
</dbReference>
<feature type="compositionally biased region" description="Basic and acidic residues" evidence="6">
    <location>
        <begin position="388"/>
        <end position="402"/>
    </location>
</feature>